<dbReference type="Gene3D" id="2.20.25.650">
    <property type="entry name" value="Tachylectin-2-like"/>
    <property type="match status" value="1"/>
</dbReference>
<dbReference type="AlphaFoldDB" id="A0AB39YRI7"/>
<dbReference type="PANTHER" id="PTHR44103">
    <property type="entry name" value="PROPROTEIN CONVERTASE P"/>
    <property type="match status" value="1"/>
</dbReference>
<protein>
    <submittedName>
        <fullName evidence="2">FG-GAP-like repeat-containing protein</fullName>
    </submittedName>
</protein>
<dbReference type="PANTHER" id="PTHR44103:SF1">
    <property type="entry name" value="PROPROTEIN CONVERTASE P"/>
    <property type="match status" value="1"/>
</dbReference>
<gene>
    <name evidence="2" type="ORF">ABQM86_19695</name>
</gene>
<dbReference type="Pfam" id="PF13517">
    <property type="entry name" value="FG-GAP_3"/>
    <property type="match status" value="1"/>
</dbReference>
<keyword evidence="1" id="KW-0732">Signal</keyword>
<sequence length="741" mass="77362">MGSHPALRFRAASTAVRALLLTLAFVLAAVVVTPVSPAVAATPVLATFVQTSAATVDVGAPVSFNFTTSVAVKRVEVGLHSVAGKHTLAWTAGAGGAAAAGASAGTVAGVASPSSWPNGAIEVSYVQVVTTAGASQVYYRGGGVYPPGTGAAPFGDPAAQDFKVRNPSLPYAAPVPTSFLPAKATFAPGQTAGVQVKLSQLAQAVRMVYRDASEVTPFELTWAGNPAPGPQTITATGAITAAQASGKYTLERVEISYFDGLAKDSYLRDGTMERTSPVPLGTAVRAGLATGDITVSNPAKVLQKLSPSVAPRVAGDLVPNTILTIQPGTWPVEPSFSEIQWYRNGTPIDYATKDTYQSNMYDDPANMIWVKMTARAAGYLPTSVSTLAFGPMPRRVWVSNLRITGDASVGGVLHLEHGAAGVDPEGGQASYTYVWKRNGTPIPGATSRDYRTTLADKGNIITAGVTARFDAGSAITEVVDLVGPLANKTRGKGFNADGTGDIFARDTGGNLWLYPSNGSGGWLPSQKIGQGWNGFNSLFSPGDFDGDGNVDVMARDGAGRLFLYQGNGQGGWLRSFQIGQGWGSVKDIVAPGDFNGDGTADLIARDASNTMVMYPGNGRGGFLTPYTLSGGWGDFNAFISPSSRSIFARDNSGNLRSYSGSGNGYFHENAWTPNVFGAYAGYGWEGFSRIGAPGDFDSDGVPEVYGIHPDGRLTMFYGLGHIALKRQATIGWGWNSFNSVF</sequence>
<dbReference type="InterPro" id="IPR013517">
    <property type="entry name" value="FG-GAP"/>
</dbReference>
<dbReference type="EMBL" id="CP165735">
    <property type="protein sequence ID" value="XDV71152.1"/>
    <property type="molecule type" value="Genomic_DNA"/>
</dbReference>
<evidence type="ECO:0000256" key="1">
    <source>
        <dbReference type="ARBA" id="ARBA00022729"/>
    </source>
</evidence>
<dbReference type="RefSeq" id="WP_369745358.1">
    <property type="nucleotide sequence ID" value="NZ_CP165735.1"/>
</dbReference>
<dbReference type="SUPFAM" id="SSF69318">
    <property type="entry name" value="Integrin alpha N-terminal domain"/>
    <property type="match status" value="2"/>
</dbReference>
<accession>A0AB39YRI7</accession>
<dbReference type="Gene3D" id="2.60.40.2700">
    <property type="match status" value="2"/>
</dbReference>
<name>A0AB39YRI7_9MICC</name>
<reference evidence="2" key="1">
    <citation type="submission" date="2024-07" db="EMBL/GenBank/DDBJ databases">
        <authorList>
            <person name="Li J."/>
            <person name="Wei H."/>
            <person name="Ma J."/>
        </authorList>
    </citation>
    <scope>NUCLEOTIDE SEQUENCE</scope>
    <source>
        <strain evidence="2">AMU7</strain>
    </source>
</reference>
<dbReference type="InterPro" id="IPR028994">
    <property type="entry name" value="Integrin_alpha_N"/>
</dbReference>
<proteinExistence type="predicted"/>
<dbReference type="Gene3D" id="2.115.10.10">
    <property type="entry name" value="Tachylectin 2"/>
    <property type="match status" value="1"/>
</dbReference>
<evidence type="ECO:0000313" key="2">
    <source>
        <dbReference type="EMBL" id="XDV71152.1"/>
    </source>
</evidence>
<organism evidence="2">
    <name type="scientific">Paenarthrobacter sp. AMU7</name>
    <dbReference type="NCBI Taxonomy" id="3162492"/>
    <lineage>
        <taxon>Bacteria</taxon>
        <taxon>Bacillati</taxon>
        <taxon>Actinomycetota</taxon>
        <taxon>Actinomycetes</taxon>
        <taxon>Micrococcales</taxon>
        <taxon>Micrococcaceae</taxon>
        <taxon>Paenarthrobacter</taxon>
    </lineage>
</organism>